<dbReference type="InterPro" id="IPR046820">
    <property type="entry name" value="MmeI_TRD"/>
</dbReference>
<organism evidence="4 5">
    <name type="scientific">Candidatus Anaerobiospirillum pullicola</name>
    <dbReference type="NCBI Taxonomy" id="2838451"/>
    <lineage>
        <taxon>Bacteria</taxon>
        <taxon>Pseudomonadati</taxon>
        <taxon>Pseudomonadota</taxon>
        <taxon>Gammaproteobacteria</taxon>
        <taxon>Aeromonadales</taxon>
        <taxon>Succinivibrionaceae</taxon>
        <taxon>Anaerobiospirillum</taxon>
    </lineage>
</organism>
<gene>
    <name evidence="4" type="ORF">H9847_05905</name>
</gene>
<reference evidence="4" key="2">
    <citation type="submission" date="2021-04" db="EMBL/GenBank/DDBJ databases">
        <authorList>
            <person name="Gilroy R."/>
        </authorList>
    </citation>
    <scope>NUCLEOTIDE SEQUENCE</scope>
    <source>
        <strain evidence="4">378</strain>
    </source>
</reference>
<feature type="domain" description="MmeI-like C-terminal" evidence="3">
    <location>
        <begin position="121"/>
        <end position="197"/>
    </location>
</feature>
<dbReference type="EMBL" id="JAHLFE010000116">
    <property type="protein sequence ID" value="MBU3844388.1"/>
    <property type="molecule type" value="Genomic_DNA"/>
</dbReference>
<sequence length="221" mass="25500">MQHVDACRAYREQAPKTGDAYKLRDKPWSFREQINPESALVIPAVSSDRRPYIPIAFVDNSTIVSNSAFLIPNATHYQFGILTSRIHMCWMRLTSGYLGTSFRYSRDLTYNTFVWPPSTSEQQAKITDLAEKILLKRKSYMNKTLAELYNPETMPDDLKQAHEDLDLVVERLYRPEPFADDDERTTFMLQLYAEAVKRAEQAQQAKKKPARASKARSIKAK</sequence>
<feature type="region of interest" description="Disordered" evidence="1">
    <location>
        <begin position="200"/>
        <end position="221"/>
    </location>
</feature>
<evidence type="ECO:0000256" key="1">
    <source>
        <dbReference type="SAM" id="MobiDB-lite"/>
    </source>
</evidence>
<dbReference type="Proteomes" id="UP000733611">
    <property type="component" value="Unassembled WGS sequence"/>
</dbReference>
<evidence type="ECO:0000313" key="5">
    <source>
        <dbReference type="Proteomes" id="UP000733611"/>
    </source>
</evidence>
<dbReference type="InterPro" id="IPR046818">
    <property type="entry name" value="MmeI_C"/>
</dbReference>
<reference evidence="4" key="1">
    <citation type="journal article" date="2021" name="PeerJ">
        <title>Extensive microbial diversity within the chicken gut microbiome revealed by metagenomics and culture.</title>
        <authorList>
            <person name="Gilroy R."/>
            <person name="Ravi A."/>
            <person name="Getino M."/>
            <person name="Pursley I."/>
            <person name="Horton D.L."/>
            <person name="Alikhan N.F."/>
            <person name="Baker D."/>
            <person name="Gharbi K."/>
            <person name="Hall N."/>
            <person name="Watson M."/>
            <person name="Adriaenssens E.M."/>
            <person name="Foster-Nyarko E."/>
            <person name="Jarju S."/>
            <person name="Secka A."/>
            <person name="Antonio M."/>
            <person name="Oren A."/>
            <person name="Chaudhuri R.R."/>
            <person name="La Ragione R."/>
            <person name="Hildebrand F."/>
            <person name="Pallen M.J."/>
        </authorList>
    </citation>
    <scope>NUCLEOTIDE SEQUENCE</scope>
    <source>
        <strain evidence="4">378</strain>
    </source>
</reference>
<dbReference type="Pfam" id="PF20466">
    <property type="entry name" value="MmeI_TRD"/>
    <property type="match status" value="1"/>
</dbReference>
<evidence type="ECO:0000259" key="3">
    <source>
        <dbReference type="Pfam" id="PF20467"/>
    </source>
</evidence>
<proteinExistence type="predicted"/>
<feature type="domain" description="MmeI-like target recognition" evidence="2">
    <location>
        <begin position="2"/>
        <end position="117"/>
    </location>
</feature>
<accession>A0A948TGP9</accession>
<comment type="caution">
    <text evidence="4">The sequence shown here is derived from an EMBL/GenBank/DDBJ whole genome shotgun (WGS) entry which is preliminary data.</text>
</comment>
<evidence type="ECO:0000313" key="4">
    <source>
        <dbReference type="EMBL" id="MBU3844388.1"/>
    </source>
</evidence>
<evidence type="ECO:0000259" key="2">
    <source>
        <dbReference type="Pfam" id="PF20466"/>
    </source>
</evidence>
<dbReference type="AlphaFoldDB" id="A0A948TGP9"/>
<dbReference type="Pfam" id="PF20467">
    <property type="entry name" value="MmeI_C"/>
    <property type="match status" value="1"/>
</dbReference>
<protein>
    <submittedName>
        <fullName evidence="4">Uncharacterized protein</fullName>
    </submittedName>
</protein>
<feature type="compositionally biased region" description="Basic residues" evidence="1">
    <location>
        <begin position="205"/>
        <end position="221"/>
    </location>
</feature>
<name>A0A948TGP9_9GAMM</name>